<feature type="domain" description="UspA" evidence="1">
    <location>
        <begin position="22"/>
        <end position="188"/>
    </location>
</feature>
<dbReference type="CDD" id="cd23659">
    <property type="entry name" value="USP_At3g01520-like"/>
    <property type="match status" value="1"/>
</dbReference>
<dbReference type="InterPro" id="IPR006015">
    <property type="entry name" value="Universal_stress_UspA"/>
</dbReference>
<dbReference type="PRINTS" id="PR01438">
    <property type="entry name" value="UNVRSLSTRESS"/>
</dbReference>
<comment type="caution">
    <text evidence="2">The sequence shown here is derived from an EMBL/GenBank/DDBJ whole genome shotgun (WGS) entry which is preliminary data.</text>
</comment>
<keyword evidence="3" id="KW-1185">Reference proteome</keyword>
<dbReference type="PANTHER" id="PTHR31964">
    <property type="entry name" value="ADENINE NUCLEOTIDE ALPHA HYDROLASES-LIKE SUPERFAMILY PROTEIN"/>
    <property type="match status" value="1"/>
</dbReference>
<dbReference type="PANTHER" id="PTHR31964:SF124">
    <property type="entry name" value="ADENINE NUCLEOTIDE ALPHA HYDROLASES-LIKE SUPERFAMILY PROTEIN"/>
    <property type="match status" value="1"/>
</dbReference>
<evidence type="ECO:0000313" key="2">
    <source>
        <dbReference type="EMBL" id="KAK6131639.1"/>
    </source>
</evidence>
<organism evidence="2 3">
    <name type="scientific">Rehmannia glutinosa</name>
    <name type="common">Chinese foxglove</name>
    <dbReference type="NCBI Taxonomy" id="99300"/>
    <lineage>
        <taxon>Eukaryota</taxon>
        <taxon>Viridiplantae</taxon>
        <taxon>Streptophyta</taxon>
        <taxon>Embryophyta</taxon>
        <taxon>Tracheophyta</taxon>
        <taxon>Spermatophyta</taxon>
        <taxon>Magnoliopsida</taxon>
        <taxon>eudicotyledons</taxon>
        <taxon>Gunneridae</taxon>
        <taxon>Pentapetalae</taxon>
        <taxon>asterids</taxon>
        <taxon>lamiids</taxon>
        <taxon>Lamiales</taxon>
        <taxon>Orobanchaceae</taxon>
        <taxon>Rehmannieae</taxon>
        <taxon>Rehmannia</taxon>
    </lineage>
</organism>
<reference evidence="2 3" key="1">
    <citation type="journal article" date="2021" name="Comput. Struct. Biotechnol. J.">
        <title>De novo genome assembly of the potent medicinal plant Rehmannia glutinosa using nanopore technology.</title>
        <authorList>
            <person name="Ma L."/>
            <person name="Dong C."/>
            <person name="Song C."/>
            <person name="Wang X."/>
            <person name="Zheng X."/>
            <person name="Niu Y."/>
            <person name="Chen S."/>
            <person name="Feng W."/>
        </authorList>
    </citation>
    <scope>NUCLEOTIDE SEQUENCE [LARGE SCALE GENOMIC DNA]</scope>
    <source>
        <strain evidence="2">DH-2019</strain>
    </source>
</reference>
<dbReference type="Proteomes" id="UP001318860">
    <property type="component" value="Unassembled WGS sequence"/>
</dbReference>
<protein>
    <recommendedName>
        <fullName evidence="1">UspA domain-containing protein</fullName>
    </recommendedName>
</protein>
<accession>A0ABR0VC42</accession>
<gene>
    <name evidence="2" type="ORF">DH2020_034653</name>
</gene>
<evidence type="ECO:0000259" key="1">
    <source>
        <dbReference type="Pfam" id="PF00582"/>
    </source>
</evidence>
<sequence>MEGVTSAAGKEAAAPVTAGKTMNVLVAIDDSDESFNALQWLLDKILKRTTVTTEEEDYNSIGKNNGTDDESVLRIIHVMEPFPHYVFPGVHAVFPTTSIIQSVNKAQEDNASAILAHAVRMCAERMVKAKTSVLEGDPKEMICDVAEQMHVDLIVMGSRGLGKIKRAFIGSVSDYVIHHAKCPVLVVKPPTETNSLT</sequence>
<proteinExistence type="predicted"/>
<dbReference type="EMBL" id="JABTTQ020001348">
    <property type="protein sequence ID" value="KAK6131639.1"/>
    <property type="molecule type" value="Genomic_DNA"/>
</dbReference>
<dbReference type="InterPro" id="IPR006016">
    <property type="entry name" value="UspA"/>
</dbReference>
<evidence type="ECO:0000313" key="3">
    <source>
        <dbReference type="Proteomes" id="UP001318860"/>
    </source>
</evidence>
<dbReference type="Gene3D" id="3.40.50.620">
    <property type="entry name" value="HUPs"/>
    <property type="match status" value="1"/>
</dbReference>
<name>A0ABR0VC42_REHGL</name>
<dbReference type="SUPFAM" id="SSF52402">
    <property type="entry name" value="Adenine nucleotide alpha hydrolases-like"/>
    <property type="match status" value="1"/>
</dbReference>
<dbReference type="InterPro" id="IPR014729">
    <property type="entry name" value="Rossmann-like_a/b/a_fold"/>
</dbReference>
<dbReference type="Pfam" id="PF00582">
    <property type="entry name" value="Usp"/>
    <property type="match status" value="1"/>
</dbReference>